<dbReference type="PATRIC" id="fig|1086011.3.peg.616"/>
<dbReference type="EMBL" id="AHKF01000010">
    <property type="protein sequence ID" value="EIA09945.1"/>
    <property type="molecule type" value="Genomic_DNA"/>
</dbReference>
<comment type="caution">
    <text evidence="1">The sequence shown here is derived from an EMBL/GenBank/DDBJ whole genome shotgun (WGS) entry which is preliminary data.</text>
</comment>
<dbReference type="PANTHER" id="PTHR35446:SF3">
    <property type="entry name" value="CMD DOMAIN-CONTAINING PROTEIN"/>
    <property type="match status" value="1"/>
</dbReference>
<proteinExistence type="predicted"/>
<dbReference type="PANTHER" id="PTHR35446">
    <property type="entry name" value="SI:CH211-175M2.5"/>
    <property type="match status" value="1"/>
</dbReference>
<name>H7FNF6_FLAFP</name>
<dbReference type="RefSeq" id="WP_007136804.1">
    <property type="nucleotide sequence ID" value="NZ_AHKF01000010.1"/>
</dbReference>
<evidence type="ECO:0000313" key="1">
    <source>
        <dbReference type="EMBL" id="EIA09945.1"/>
    </source>
</evidence>
<gene>
    <name evidence="1" type="ORF">HJ01_00627</name>
</gene>
<evidence type="ECO:0000313" key="2">
    <source>
        <dbReference type="Proteomes" id="UP000005566"/>
    </source>
</evidence>
<dbReference type="Proteomes" id="UP000005566">
    <property type="component" value="Unassembled WGS sequence"/>
</dbReference>
<dbReference type="Gene3D" id="1.20.1290.10">
    <property type="entry name" value="AhpD-like"/>
    <property type="match status" value="1"/>
</dbReference>
<dbReference type="SUPFAM" id="SSF69118">
    <property type="entry name" value="AhpD-like"/>
    <property type="match status" value="1"/>
</dbReference>
<dbReference type="OrthoDB" id="9808310at2"/>
<keyword evidence="2" id="KW-1185">Reference proteome</keyword>
<protein>
    <submittedName>
        <fullName evidence="1">Macrophage infectivity potentiator-related protein</fullName>
    </submittedName>
</protein>
<reference evidence="1 2" key="1">
    <citation type="journal article" date="2014" name="Acta Crystallogr. D">
        <title>Structure-based characterization and antifreeze properties of a hyperactive ice-binding protein from the Antarctic bacterium Flavobacterium frigoris PS1.</title>
        <authorList>
            <person name="Do H."/>
            <person name="Kim S.J."/>
            <person name="Kim H.J."/>
            <person name="Lee J.H."/>
        </authorList>
    </citation>
    <scope>NUCLEOTIDE SEQUENCE [LARGE SCALE GENOMIC DNA]</scope>
    <source>
        <strain evidence="1 2">PS1</strain>
    </source>
</reference>
<accession>H7FNF6</accession>
<sequence length="182" mass="20047">MTTLKVHNIESAPEASKALLEGSQKAYGMIPGLHGVLAGAPGILDGYQKLHELFVNTSFNEEELTVVWQTINVEHACHYCVPAHTGIAAMMKVDNDITEALRNETPLANPKLETLRTMTLSIVRNRGHVTQEELEAFYAAGYGEQQVLEIILGLSQKVISNYTNHIANTPVDAAFQKFAWSK</sequence>
<dbReference type="eggNOG" id="COG2128">
    <property type="taxonomic scope" value="Bacteria"/>
</dbReference>
<organism evidence="1 2">
    <name type="scientific">Flavobacterium frigoris (strain PS1)</name>
    <dbReference type="NCBI Taxonomy" id="1086011"/>
    <lineage>
        <taxon>Bacteria</taxon>
        <taxon>Pseudomonadati</taxon>
        <taxon>Bacteroidota</taxon>
        <taxon>Flavobacteriia</taxon>
        <taxon>Flavobacteriales</taxon>
        <taxon>Flavobacteriaceae</taxon>
        <taxon>Flavobacterium</taxon>
    </lineage>
</organism>
<dbReference type="AlphaFoldDB" id="H7FNF6"/>
<dbReference type="InterPro" id="IPR029032">
    <property type="entry name" value="AhpD-like"/>
</dbReference>
<dbReference type="STRING" id="1086011.HJ01_00627"/>